<dbReference type="InterPro" id="IPR001387">
    <property type="entry name" value="Cro/C1-type_HTH"/>
</dbReference>
<dbReference type="InterPro" id="IPR041413">
    <property type="entry name" value="MLTR_LBD"/>
</dbReference>
<dbReference type="Pfam" id="PF17765">
    <property type="entry name" value="MLTR_LBD"/>
    <property type="match status" value="1"/>
</dbReference>
<dbReference type="SUPFAM" id="SSF47413">
    <property type="entry name" value="lambda repressor-like DNA-binding domains"/>
    <property type="match status" value="1"/>
</dbReference>
<dbReference type="Gene3D" id="3.30.450.180">
    <property type="match status" value="1"/>
</dbReference>
<dbReference type="CDD" id="cd00093">
    <property type="entry name" value="HTH_XRE"/>
    <property type="match status" value="1"/>
</dbReference>
<dbReference type="Gene3D" id="1.10.260.40">
    <property type="entry name" value="lambda repressor-like DNA-binding domains"/>
    <property type="match status" value="1"/>
</dbReference>
<dbReference type="RefSeq" id="WP_163730916.1">
    <property type="nucleotide sequence ID" value="NZ_JAAGOA010000001.1"/>
</dbReference>
<comment type="caution">
    <text evidence="2">The sequence shown here is derived from an EMBL/GenBank/DDBJ whole genome shotgun (WGS) entry which is preliminary data.</text>
</comment>
<proteinExistence type="predicted"/>
<accession>A0A6L9S1R8</accession>
<dbReference type="GO" id="GO:0003677">
    <property type="term" value="F:DNA binding"/>
    <property type="evidence" value="ECO:0007669"/>
    <property type="project" value="InterPro"/>
</dbReference>
<dbReference type="PROSITE" id="PS50943">
    <property type="entry name" value="HTH_CROC1"/>
    <property type="match status" value="1"/>
</dbReference>
<reference evidence="2 3" key="1">
    <citation type="submission" date="2020-02" db="EMBL/GenBank/DDBJ databases">
        <authorList>
            <person name="Li X.-J."/>
            <person name="Han X.-M."/>
        </authorList>
    </citation>
    <scope>NUCLEOTIDE SEQUENCE [LARGE SCALE GENOMIC DNA]</scope>
    <source>
        <strain evidence="2 3">CCTCC AB 2017055</strain>
    </source>
</reference>
<gene>
    <name evidence="2" type="ORF">G1H10_00025</name>
</gene>
<dbReference type="InterPro" id="IPR010982">
    <property type="entry name" value="Lambda_DNA-bd_dom_sf"/>
</dbReference>
<protein>
    <submittedName>
        <fullName evidence="2">Helix-turn-helix transcriptional regulator</fullName>
    </submittedName>
</protein>
<dbReference type="PANTHER" id="PTHR35010">
    <property type="entry name" value="BLL4672 PROTEIN-RELATED"/>
    <property type="match status" value="1"/>
</dbReference>
<dbReference type="PANTHER" id="PTHR35010:SF4">
    <property type="entry name" value="BLL5781 PROTEIN"/>
    <property type="match status" value="1"/>
</dbReference>
<feature type="domain" description="HTH cro/C1-type" evidence="1">
    <location>
        <begin position="21"/>
        <end position="75"/>
    </location>
</feature>
<evidence type="ECO:0000313" key="3">
    <source>
        <dbReference type="Proteomes" id="UP000475214"/>
    </source>
</evidence>
<name>A0A6L9S1R8_9ACTN</name>
<sequence>MTVTRSTNPTAHAAAAVGQALRAWRERRRLTQLELSARAEVSTRHISFIETGRSTPTASMILRLTECLDVPLRDRNAMLLRAGFAPAYTQRPLTEPSLAVVNDAINRILDAHTPYPAVVVDRQWNLVAANDAIDLLTAGSADFLLEPPVNVLRLTLHPQGMAPRIVNLTEWSTHILTRLRQDCDATADPHLEQLLTELRGYSAPAPSAPASQVGTGTATPPALVVPMRLRTAEGVISLFSMTTVFGTPTDVTVSELAIESFYPEDDITAGYFQRQSAPSHRRGCDQVVHGTPP</sequence>
<keyword evidence="3" id="KW-1185">Reference proteome</keyword>
<dbReference type="EMBL" id="JAAGOA010000001">
    <property type="protein sequence ID" value="NED98551.1"/>
    <property type="molecule type" value="Genomic_DNA"/>
</dbReference>
<dbReference type="Pfam" id="PF01381">
    <property type="entry name" value="HTH_3"/>
    <property type="match status" value="1"/>
</dbReference>
<evidence type="ECO:0000259" key="1">
    <source>
        <dbReference type="PROSITE" id="PS50943"/>
    </source>
</evidence>
<evidence type="ECO:0000313" key="2">
    <source>
        <dbReference type="EMBL" id="NED98551.1"/>
    </source>
</evidence>
<dbReference type="AlphaFoldDB" id="A0A6L9S1R8"/>
<dbReference type="SMART" id="SM00530">
    <property type="entry name" value="HTH_XRE"/>
    <property type="match status" value="1"/>
</dbReference>
<dbReference type="Proteomes" id="UP000475214">
    <property type="component" value="Unassembled WGS sequence"/>
</dbReference>
<organism evidence="2 3">
    <name type="scientific">Phytoactinopolyspora halotolerans</name>
    <dbReference type="NCBI Taxonomy" id="1981512"/>
    <lineage>
        <taxon>Bacteria</taxon>
        <taxon>Bacillati</taxon>
        <taxon>Actinomycetota</taxon>
        <taxon>Actinomycetes</taxon>
        <taxon>Jiangellales</taxon>
        <taxon>Jiangellaceae</taxon>
        <taxon>Phytoactinopolyspora</taxon>
    </lineage>
</organism>